<name>A0A415LHD7_9FIRM</name>
<organism evidence="2 3">
    <name type="scientific">Eubacterium ventriosum</name>
    <dbReference type="NCBI Taxonomy" id="39496"/>
    <lineage>
        <taxon>Bacteria</taxon>
        <taxon>Bacillati</taxon>
        <taxon>Bacillota</taxon>
        <taxon>Clostridia</taxon>
        <taxon>Eubacteriales</taxon>
        <taxon>Eubacteriaceae</taxon>
        <taxon>Eubacterium</taxon>
    </lineage>
</organism>
<dbReference type="GeneID" id="66465745"/>
<reference evidence="2 3" key="1">
    <citation type="submission" date="2018-08" db="EMBL/GenBank/DDBJ databases">
        <title>A genome reference for cultivated species of the human gut microbiota.</title>
        <authorList>
            <person name="Zou Y."/>
            <person name="Xue W."/>
            <person name="Luo G."/>
        </authorList>
    </citation>
    <scope>NUCLEOTIDE SEQUENCE [LARGE SCALE GENOMIC DNA]</scope>
    <source>
        <strain evidence="2 3">AF37-4</strain>
    </source>
</reference>
<proteinExistence type="predicted"/>
<feature type="chain" id="PRO_5019343646" description="Lipoprotein" evidence="1">
    <location>
        <begin position="23"/>
        <end position="137"/>
    </location>
</feature>
<dbReference type="AlphaFoldDB" id="A0A415LHD7"/>
<dbReference type="EMBL" id="QROT01000001">
    <property type="protein sequence ID" value="RHL47973.1"/>
    <property type="molecule type" value="Genomic_DNA"/>
</dbReference>
<sequence>MRRNILCIILCMILLSACSSKSNEIIEGYSNCEEYYSDGFQDYIDYCKYFYKESEDKKFEENSYYSIVTKENIDDIKSYFDKFPYESMEDSNKYDFETDNINEGDYYSLRAGSNNDNYSVFLYDVNSHILYYTHYNI</sequence>
<gene>
    <name evidence="2" type="ORF">DW018_00665</name>
</gene>
<evidence type="ECO:0000256" key="1">
    <source>
        <dbReference type="SAM" id="SignalP"/>
    </source>
</evidence>
<dbReference type="Proteomes" id="UP000283314">
    <property type="component" value="Unassembled WGS sequence"/>
</dbReference>
<evidence type="ECO:0000313" key="3">
    <source>
        <dbReference type="Proteomes" id="UP000283314"/>
    </source>
</evidence>
<feature type="signal peptide" evidence="1">
    <location>
        <begin position="1"/>
        <end position="22"/>
    </location>
</feature>
<evidence type="ECO:0000313" key="2">
    <source>
        <dbReference type="EMBL" id="RHL47973.1"/>
    </source>
</evidence>
<protein>
    <recommendedName>
        <fullName evidence="4">Lipoprotein</fullName>
    </recommendedName>
</protein>
<accession>A0A415LHD7</accession>
<dbReference type="RefSeq" id="WP_118379097.1">
    <property type="nucleotide sequence ID" value="NZ_CABJDQ010000001.1"/>
</dbReference>
<dbReference type="PROSITE" id="PS51257">
    <property type="entry name" value="PROKAR_LIPOPROTEIN"/>
    <property type="match status" value="1"/>
</dbReference>
<comment type="caution">
    <text evidence="2">The sequence shown here is derived from an EMBL/GenBank/DDBJ whole genome shotgun (WGS) entry which is preliminary data.</text>
</comment>
<keyword evidence="1" id="KW-0732">Signal</keyword>
<evidence type="ECO:0008006" key="4">
    <source>
        <dbReference type="Google" id="ProtNLM"/>
    </source>
</evidence>